<keyword evidence="2" id="KW-0614">Plasmid</keyword>
<dbReference type="InterPro" id="IPR013783">
    <property type="entry name" value="Ig-like_fold"/>
</dbReference>
<reference evidence="2 3" key="1">
    <citation type="submission" date="2017-02" db="EMBL/GenBank/DDBJ databases">
        <title>The complete genomic sequence of a novel cold adapted crude oil-degrading bacterium Planococcus qaidamina Y42.</title>
        <authorList>
            <person name="Yang R."/>
        </authorList>
    </citation>
    <scope>NUCLEOTIDE SEQUENCE [LARGE SCALE GENOMIC DNA]</scope>
    <source>
        <strain evidence="2 3">Y42</strain>
        <plasmid evidence="2 3">unnamed1</plasmid>
    </source>
</reference>
<proteinExistence type="predicted"/>
<dbReference type="EMBL" id="CP019641">
    <property type="protein sequence ID" value="AQQ55357.1"/>
    <property type="molecule type" value="Genomic_DNA"/>
</dbReference>
<dbReference type="Proteomes" id="UP000188184">
    <property type="component" value="Plasmid unnamed1"/>
</dbReference>
<dbReference type="InterPro" id="IPR035986">
    <property type="entry name" value="PKD_dom_sf"/>
</dbReference>
<sequence length="1284" mass="142901">MRLPFLLLLALIIFLTLGRNPTEVEAAGSPYDVESSVKSGWKNTYGGKGYLMESGRQLIYDIYSHKYTSGGYNIAYKDFGNGYQPYVRFQGWSIIFGHKRHTSTNHETYITAVNTANPAEVKIYGTMPYGNLSASEDLEYNKSASTSTSVYNECYYTATNRSNVDCNMTYSNVGFDAWLPINELYPDQTVSKKWKLYIMKRVDSHIVYTELNLPFEFSDLKMEGGTINLSSGIEAKNLVMNSYPVIRRSYARSSQSGYTMGYFSQGGSYRSVSSEETGTVVWFGVSSPHDGGATRYAASAYWTFGGDQAVLSFTPNAPPTHKANSMSATYLNGNDYWVQPGTDVNIYLKQYDLEGDNSRQYLRLYGSGEDVRRQHRFNESSLYNHYEVFANTSNVAINSAYRLENTQYGSVRWNATPYTHGHNYSVLYYYADAFGNTVGYGDTGMNLRVDGVAPTNISDTISGARHVTGSTYWAQSEDLLTVNIRQHDSDSGNNAVWLRTLNNSTDNRTWASGIVTRNTHNFHNASTALSTEISNANFTVNSVTRTESTAYGTTSWKVTPRAHDSIFNVQTYFRDNVDNESGTYFNIGAIRVDDVNPVVAYRNTADTANFTSNSPDNATNVSVRLKFSDADSGYQRSRYGWSTSSTTGPTSWSAWTTDADYTVKQNNPGGYYLWVQAYDNTDNLVTTKQGPFYAYMNQPPTAGITHSPATVYNNTNVTLYSNASDPDGDALTYQWAYQAPGTTTWVNFSTAANPSRVFNEKGQWDFRLTVSDGLEAVYDYHTFNVVNRPPAGNISYSPTPVYNDTTIQFYSNSSDQDGDGLTYQWAYQTPGSTSWVNFSTAANPTRVFNQKGTWNVRLVVSDGITSITDIQAVPVVNRAPLASFTWNPSTVYNDTTVTFTNGSSDADRDGLTYQWAYQAPGSTTWVNFSTALNPARIFNQQGNWTIRLITSDGTATDTEIKTLVISNRAPVSDFTWSPSSIYTDMTVTFTNRTTDADGDPLTYQWAYQKPGTTTWTDFSTGQHPSSIFDEKGTWQILLTTLDGRTTHTATKPLTVLNTPPQVTLTYAPTTLYEGDTVTLTAVPTDIDGDAMTVILEESINGIWTELKRQTGVTSSQNVTHSFIVTPRQYTIRVRAIDPDNGVATQQVTFTPTALEIKGFVNHTPEWQAVHDEAGHEKNQFCAGEIFLTEALVTDYPIDSVTVTFSGKQIDGQELILRQNMAAAHPKYTATVHDDRMGDPETHLQEGLVYFLFTAKWSNGATKDVLVGVNIVDTMYGSYDFYRSN</sequence>
<keyword evidence="3" id="KW-1185">Reference proteome</keyword>
<name>A0A1Q2L5I1_9BACL</name>
<dbReference type="InterPro" id="IPR000601">
    <property type="entry name" value="PKD_dom"/>
</dbReference>
<evidence type="ECO:0000259" key="1">
    <source>
        <dbReference type="PROSITE" id="PS50093"/>
    </source>
</evidence>
<evidence type="ECO:0000313" key="2">
    <source>
        <dbReference type="EMBL" id="AQQ55357.1"/>
    </source>
</evidence>
<protein>
    <recommendedName>
        <fullName evidence="1">PKD domain-containing protein</fullName>
    </recommendedName>
</protein>
<dbReference type="Gene3D" id="2.60.40.10">
    <property type="entry name" value="Immunoglobulins"/>
    <property type="match status" value="5"/>
</dbReference>
<dbReference type="InterPro" id="IPR022409">
    <property type="entry name" value="PKD/Chitinase_dom"/>
</dbReference>
<evidence type="ECO:0000313" key="3">
    <source>
        <dbReference type="Proteomes" id="UP000188184"/>
    </source>
</evidence>
<dbReference type="KEGG" id="pmar:B0X71_19490"/>
<dbReference type="PROSITE" id="PS50093">
    <property type="entry name" value="PKD"/>
    <property type="match status" value="1"/>
</dbReference>
<gene>
    <name evidence="2" type="ORF">B0X71_19490</name>
</gene>
<dbReference type="SUPFAM" id="SSF49299">
    <property type="entry name" value="PKD domain"/>
    <property type="match status" value="4"/>
</dbReference>
<dbReference type="SMART" id="SM00089">
    <property type="entry name" value="PKD"/>
    <property type="match status" value="5"/>
</dbReference>
<feature type="domain" description="PKD" evidence="1">
    <location>
        <begin position="790"/>
        <end position="875"/>
    </location>
</feature>
<organism evidence="2 3">
    <name type="scientific">Planococcus lenghuensis</name>
    <dbReference type="NCBI Taxonomy" id="2213202"/>
    <lineage>
        <taxon>Bacteria</taxon>
        <taxon>Bacillati</taxon>
        <taxon>Bacillota</taxon>
        <taxon>Bacilli</taxon>
        <taxon>Bacillales</taxon>
        <taxon>Caryophanaceae</taxon>
        <taxon>Planococcus</taxon>
    </lineage>
</organism>
<geneLocation type="plasmid" evidence="2 3">
    <name>unnamed1</name>
</geneLocation>
<accession>A0A1Q2L5I1</accession>